<evidence type="ECO:0000256" key="12">
    <source>
        <dbReference type="ARBA" id="ARBA00023012"/>
    </source>
</evidence>
<feature type="modified residue" description="Phosphohistidine" evidence="20">
    <location>
        <position position="1437"/>
    </location>
</feature>
<evidence type="ECO:0000256" key="2">
    <source>
        <dbReference type="ARBA" id="ARBA00004651"/>
    </source>
</evidence>
<feature type="transmembrane region" description="Helical" evidence="22">
    <location>
        <begin position="70"/>
        <end position="88"/>
    </location>
</feature>
<evidence type="ECO:0000256" key="7">
    <source>
        <dbReference type="ARBA" id="ARBA00022692"/>
    </source>
</evidence>
<evidence type="ECO:0000259" key="26">
    <source>
        <dbReference type="PROSITE" id="PS50839"/>
    </source>
</evidence>
<feature type="transmembrane region" description="Helical" evidence="22">
    <location>
        <begin position="224"/>
        <end position="243"/>
    </location>
</feature>
<dbReference type="GO" id="GO:0005886">
    <property type="term" value="C:plasma membrane"/>
    <property type="evidence" value="ECO:0007669"/>
    <property type="project" value="UniProtKB-SubCell"/>
</dbReference>
<dbReference type="Pfam" id="PF01627">
    <property type="entry name" value="Hpt"/>
    <property type="match status" value="1"/>
</dbReference>
<protein>
    <recommendedName>
        <fullName evidence="19">Sensor protein FixL</fullName>
        <ecNumber evidence="3">2.7.13.3</ecNumber>
    </recommendedName>
    <alternativeName>
        <fullName evidence="17">Sensory/regulatory protein RpfC</fullName>
    </alternativeName>
    <alternativeName>
        <fullName evidence="18">Virulence sensor protein BvgS</fullName>
    </alternativeName>
</protein>
<evidence type="ECO:0000256" key="16">
    <source>
        <dbReference type="ARBA" id="ARBA00064003"/>
    </source>
</evidence>
<dbReference type="SMART" id="SM00091">
    <property type="entry name" value="PAS"/>
    <property type="match status" value="2"/>
</dbReference>
<evidence type="ECO:0000256" key="15">
    <source>
        <dbReference type="ARBA" id="ARBA00059827"/>
    </source>
</evidence>
<dbReference type="RefSeq" id="WP_076600725.1">
    <property type="nucleotide sequence ID" value="NZ_FTMD01000002.1"/>
</dbReference>
<organism evidence="28 29">
    <name type="scientific">Aromatoleum tolulyticum</name>
    <dbReference type="NCBI Taxonomy" id="34027"/>
    <lineage>
        <taxon>Bacteria</taxon>
        <taxon>Pseudomonadati</taxon>
        <taxon>Pseudomonadota</taxon>
        <taxon>Betaproteobacteria</taxon>
        <taxon>Rhodocyclales</taxon>
        <taxon>Rhodocyclaceae</taxon>
        <taxon>Aromatoleum</taxon>
    </lineage>
</organism>
<dbReference type="SMART" id="SM00388">
    <property type="entry name" value="HisKA"/>
    <property type="match status" value="1"/>
</dbReference>
<dbReference type="SUPFAM" id="SSF55785">
    <property type="entry name" value="PYP-like sensor domain (PAS domain)"/>
    <property type="match status" value="2"/>
</dbReference>
<dbReference type="PROSITE" id="PS50109">
    <property type="entry name" value="HIS_KIN"/>
    <property type="match status" value="1"/>
</dbReference>
<evidence type="ECO:0000256" key="3">
    <source>
        <dbReference type="ARBA" id="ARBA00012438"/>
    </source>
</evidence>
<evidence type="ECO:0000256" key="17">
    <source>
        <dbReference type="ARBA" id="ARBA00068150"/>
    </source>
</evidence>
<evidence type="ECO:0000256" key="14">
    <source>
        <dbReference type="ARBA" id="ARBA00058004"/>
    </source>
</evidence>
<dbReference type="InterPro" id="IPR005467">
    <property type="entry name" value="His_kinase_dom"/>
</dbReference>
<dbReference type="SMART" id="SM00387">
    <property type="entry name" value="HATPase_c"/>
    <property type="match status" value="1"/>
</dbReference>
<dbReference type="EMBL" id="FTMD01000002">
    <property type="protein sequence ID" value="SIQ08164.1"/>
    <property type="molecule type" value="Genomic_DNA"/>
</dbReference>
<dbReference type="InterPro" id="IPR035965">
    <property type="entry name" value="PAS-like_dom_sf"/>
</dbReference>
<dbReference type="PANTHER" id="PTHR45339:SF5">
    <property type="entry name" value="HISTIDINE KINASE"/>
    <property type="match status" value="1"/>
</dbReference>
<feature type="transmembrane region" description="Helical" evidence="22">
    <location>
        <begin position="108"/>
        <end position="131"/>
    </location>
</feature>
<dbReference type="CDD" id="cd00082">
    <property type="entry name" value="HisKA"/>
    <property type="match status" value="1"/>
</dbReference>
<dbReference type="Gene3D" id="1.20.120.160">
    <property type="entry name" value="HPT domain"/>
    <property type="match status" value="1"/>
</dbReference>
<dbReference type="GO" id="GO:0006355">
    <property type="term" value="P:regulation of DNA-templated transcription"/>
    <property type="evidence" value="ECO:0007669"/>
    <property type="project" value="InterPro"/>
</dbReference>
<dbReference type="PROSITE" id="PS50894">
    <property type="entry name" value="HPT"/>
    <property type="match status" value="1"/>
</dbReference>
<dbReference type="InterPro" id="IPR013655">
    <property type="entry name" value="PAS_fold_3"/>
</dbReference>
<dbReference type="Pfam" id="PF00512">
    <property type="entry name" value="HisKA"/>
    <property type="match status" value="1"/>
</dbReference>
<dbReference type="STRING" id="34027.SAMN05421829_102211"/>
<dbReference type="OrthoDB" id="5290456at2"/>
<dbReference type="PANTHER" id="PTHR45339">
    <property type="entry name" value="HYBRID SIGNAL TRANSDUCTION HISTIDINE KINASE J"/>
    <property type="match status" value="1"/>
</dbReference>
<dbReference type="CDD" id="cd00130">
    <property type="entry name" value="PAS"/>
    <property type="match status" value="2"/>
</dbReference>
<evidence type="ECO:0000256" key="18">
    <source>
        <dbReference type="ARBA" id="ARBA00070152"/>
    </source>
</evidence>
<evidence type="ECO:0000256" key="22">
    <source>
        <dbReference type="SAM" id="Phobius"/>
    </source>
</evidence>
<dbReference type="PROSITE" id="PS50839">
    <property type="entry name" value="CHASE"/>
    <property type="match status" value="1"/>
</dbReference>
<dbReference type="InterPro" id="IPR001789">
    <property type="entry name" value="Sig_transdc_resp-reg_receiver"/>
</dbReference>
<dbReference type="PROSITE" id="PS50112">
    <property type="entry name" value="PAS"/>
    <property type="match status" value="2"/>
</dbReference>
<comment type="subunit">
    <text evidence="16">At low DSF concentrations, interacts with RpfF.</text>
</comment>
<keyword evidence="4" id="KW-1003">Cell membrane</keyword>
<dbReference type="SUPFAM" id="SSF47384">
    <property type="entry name" value="Homodimeric domain of signal transducing histidine kinase"/>
    <property type="match status" value="1"/>
</dbReference>
<dbReference type="CDD" id="cd00088">
    <property type="entry name" value="HPT"/>
    <property type="match status" value="1"/>
</dbReference>
<evidence type="ECO:0000256" key="13">
    <source>
        <dbReference type="ARBA" id="ARBA00023136"/>
    </source>
</evidence>
<feature type="domain" description="PAS" evidence="25">
    <location>
        <begin position="569"/>
        <end position="639"/>
    </location>
</feature>
<dbReference type="Pfam" id="PF08447">
    <property type="entry name" value="PAS_3"/>
    <property type="match status" value="1"/>
</dbReference>
<keyword evidence="8" id="KW-0547">Nucleotide-binding</keyword>
<dbReference type="GO" id="GO:0005524">
    <property type="term" value="F:ATP binding"/>
    <property type="evidence" value="ECO:0007669"/>
    <property type="project" value="UniProtKB-KW"/>
</dbReference>
<proteinExistence type="predicted"/>
<evidence type="ECO:0000259" key="25">
    <source>
        <dbReference type="PROSITE" id="PS50112"/>
    </source>
</evidence>
<dbReference type="SMART" id="SM00448">
    <property type="entry name" value="REC"/>
    <property type="match status" value="1"/>
</dbReference>
<dbReference type="CDD" id="cd16922">
    <property type="entry name" value="HATPase_EvgS-ArcB-TorS-like"/>
    <property type="match status" value="1"/>
</dbReference>
<evidence type="ECO:0000259" key="24">
    <source>
        <dbReference type="PROSITE" id="PS50110"/>
    </source>
</evidence>
<evidence type="ECO:0000256" key="19">
    <source>
        <dbReference type="ARBA" id="ARBA00070616"/>
    </source>
</evidence>
<keyword evidence="7 22" id="KW-0812">Transmembrane</keyword>
<dbReference type="InterPro" id="IPR001610">
    <property type="entry name" value="PAC"/>
</dbReference>
<reference evidence="29" key="1">
    <citation type="submission" date="2017-01" db="EMBL/GenBank/DDBJ databases">
        <authorList>
            <person name="Varghese N."/>
            <person name="Submissions S."/>
        </authorList>
    </citation>
    <scope>NUCLEOTIDE SEQUENCE [LARGE SCALE GENOMIC DNA]</scope>
    <source>
        <strain evidence="29">ATCC 51758</strain>
    </source>
</reference>
<evidence type="ECO:0000313" key="29">
    <source>
        <dbReference type="Proteomes" id="UP000186819"/>
    </source>
</evidence>
<dbReference type="NCBIfam" id="TIGR00229">
    <property type="entry name" value="sensory_box"/>
    <property type="match status" value="2"/>
</dbReference>
<dbReference type="EC" id="2.7.13.3" evidence="3"/>
<evidence type="ECO:0000256" key="5">
    <source>
        <dbReference type="ARBA" id="ARBA00022553"/>
    </source>
</evidence>
<dbReference type="Pfam" id="PF03924">
    <property type="entry name" value="CHASE"/>
    <property type="match status" value="1"/>
</dbReference>
<feature type="transmembrane region" description="Helical" evidence="22">
    <location>
        <begin position="194"/>
        <end position="212"/>
    </location>
</feature>
<gene>
    <name evidence="28" type="ORF">SAMN05421829_102211</name>
</gene>
<keyword evidence="6" id="KW-0808">Transferase</keyword>
<dbReference type="Gene3D" id="3.30.565.10">
    <property type="entry name" value="Histidine kinase-like ATPase, C-terminal domain"/>
    <property type="match status" value="1"/>
</dbReference>
<keyword evidence="5 21" id="KW-0597">Phosphoprotein</keyword>
<keyword evidence="10" id="KW-0067">ATP-binding</keyword>
<keyword evidence="13 22" id="KW-0472">Membrane</keyword>
<dbReference type="CDD" id="cd17546">
    <property type="entry name" value="REC_hyHK_CKI1_RcsC-like"/>
    <property type="match status" value="1"/>
</dbReference>
<feature type="domain" description="PAS" evidence="25">
    <location>
        <begin position="711"/>
        <end position="781"/>
    </location>
</feature>
<keyword evidence="11 22" id="KW-1133">Transmembrane helix</keyword>
<feature type="domain" description="Histidine kinase" evidence="23">
    <location>
        <begin position="856"/>
        <end position="1080"/>
    </location>
</feature>
<evidence type="ECO:0000259" key="27">
    <source>
        <dbReference type="PROSITE" id="PS50894"/>
    </source>
</evidence>
<comment type="catalytic activity">
    <reaction evidence="1">
        <text>ATP + protein L-histidine = ADP + protein N-phospho-L-histidine.</text>
        <dbReference type="EC" id="2.7.13.3"/>
    </reaction>
</comment>
<dbReference type="FunFam" id="1.10.287.130:FF:000002">
    <property type="entry name" value="Two-component osmosensing histidine kinase"/>
    <property type="match status" value="1"/>
</dbReference>
<comment type="function">
    <text evidence="15">Putative oxygen sensor; modulates the activity of FixJ, a transcriptional activator of nitrogen fixation fixK gene. FixL probably acts as a kinase that phosphorylates FixJ.</text>
</comment>
<dbReference type="PROSITE" id="PS50110">
    <property type="entry name" value="RESPONSE_REGULATORY"/>
    <property type="match status" value="1"/>
</dbReference>
<evidence type="ECO:0000256" key="11">
    <source>
        <dbReference type="ARBA" id="ARBA00022989"/>
    </source>
</evidence>
<dbReference type="Proteomes" id="UP000186819">
    <property type="component" value="Unassembled WGS sequence"/>
</dbReference>
<comment type="subcellular location">
    <subcellularLocation>
        <location evidence="2">Cell membrane</location>
        <topology evidence="2">Multi-pass membrane protein</topology>
    </subcellularLocation>
</comment>
<keyword evidence="12" id="KW-0902">Two-component regulatory system</keyword>
<evidence type="ECO:0000256" key="1">
    <source>
        <dbReference type="ARBA" id="ARBA00000085"/>
    </source>
</evidence>
<dbReference type="InterPro" id="IPR007895">
    <property type="entry name" value="MASE1"/>
</dbReference>
<dbReference type="InterPro" id="IPR008207">
    <property type="entry name" value="Sig_transdc_His_kin_Hpt_dom"/>
</dbReference>
<comment type="function">
    <text evidence="14">Member of the two-component regulatory system BvgS/BvgA. Phosphorylates BvgA via a four-step phosphorelay in response to environmental signals.</text>
</comment>
<dbReference type="InterPro" id="IPR036641">
    <property type="entry name" value="HPT_dom_sf"/>
</dbReference>
<dbReference type="InterPro" id="IPR011006">
    <property type="entry name" value="CheY-like_superfamily"/>
</dbReference>
<feature type="domain" description="Response regulatory" evidence="24">
    <location>
        <begin position="1240"/>
        <end position="1357"/>
    </location>
</feature>
<keyword evidence="9" id="KW-0418">Kinase</keyword>
<feature type="modified residue" description="4-aspartylphosphate" evidence="21">
    <location>
        <position position="1289"/>
    </location>
</feature>
<feature type="transmembrane region" description="Helical" evidence="22">
    <location>
        <begin position="151"/>
        <end position="174"/>
    </location>
</feature>
<evidence type="ECO:0000259" key="23">
    <source>
        <dbReference type="PROSITE" id="PS50109"/>
    </source>
</evidence>
<dbReference type="InterPro" id="IPR042240">
    <property type="entry name" value="CHASE_sf"/>
</dbReference>
<feature type="transmembrane region" description="Helical" evidence="22">
    <location>
        <begin position="38"/>
        <end position="58"/>
    </location>
</feature>
<dbReference type="InterPro" id="IPR003594">
    <property type="entry name" value="HATPase_dom"/>
</dbReference>
<evidence type="ECO:0000256" key="20">
    <source>
        <dbReference type="PROSITE-ProRule" id="PRU00110"/>
    </source>
</evidence>
<keyword evidence="29" id="KW-1185">Reference proteome</keyword>
<dbReference type="InterPro" id="IPR036097">
    <property type="entry name" value="HisK_dim/P_sf"/>
</dbReference>
<dbReference type="InterPro" id="IPR003661">
    <property type="entry name" value="HisK_dim/P_dom"/>
</dbReference>
<dbReference type="Pfam" id="PF00989">
    <property type="entry name" value="PAS"/>
    <property type="match status" value="1"/>
</dbReference>
<evidence type="ECO:0000256" key="21">
    <source>
        <dbReference type="PROSITE-ProRule" id="PRU00169"/>
    </source>
</evidence>
<dbReference type="FunFam" id="3.30.450.20:FF:000060">
    <property type="entry name" value="Sensor protein FixL"/>
    <property type="match status" value="1"/>
</dbReference>
<evidence type="ECO:0000256" key="4">
    <source>
        <dbReference type="ARBA" id="ARBA00022475"/>
    </source>
</evidence>
<dbReference type="Pfam" id="PF05231">
    <property type="entry name" value="MASE1"/>
    <property type="match status" value="1"/>
</dbReference>
<feature type="domain" description="CHASE" evidence="26">
    <location>
        <begin position="285"/>
        <end position="470"/>
    </location>
</feature>
<dbReference type="InterPro" id="IPR004358">
    <property type="entry name" value="Sig_transdc_His_kin-like_C"/>
</dbReference>
<sequence length="1505" mass="161401">MADSGLQTDPDSFASNSLDAIAGARSGLTAPAGVAGPVALWLRIVVVAAMYVAGGLLARALTQSSGYASPVWPAAGVALAALLVWGGRCWPGVWLGAFLIDFLPDRTSTSALISVIGATGATLQALLGAGLSRRFQRSPSFPARNRDIVRFLLLTGPVACLVSSSIGVGALVALGRIARPDAPGEWLAWWAGDTQGVLLFAPLVLLAWPGALRLWLRRGGGTRISILLIVAVAILSAGSFSVARIEEGRKRAEIAQQMDEVFEIGFLPLPGVIVPLEGVERFISASSVVTADEFARFTAWITRHPAVMSIDWAPRVLHGERGRFERAVRAEGMQDYHIREVGEDGKPRPSTNRPDYFPVLYTAPAEMGQSILGLDHGHDPHRRIEMEHATESGVAHLVRAIPLLRTKRLALLVFQPVRGVAHASWIGAGRAGTHGLLGHVVGVFDVVQLFGPLADAARARSIGFRVSDVTPGEPVQTLLDEMRPGVTPSVRKEIKFGGRTLGLDMASDGSAGYAGYRGEERIYQVFSVLAAVLVAYVALSGAGHTAAIEAEVAERTVDLKRALDARLAAEDERDRIFDLSLDLIGIAGVDGYFKRVNPAFGRTLGWSDEEFLSRPFLDFVHADDVEATLAVLDHLAHGETTIGFENRYRCKDGTWRWLEWKALPQPGGLILATASDCTHRHETAQHLRELNAELTRRVAERQTALDALGAKQEEIRAALDNLLECVVTIDAQGIVHGANAAVEAVFGYARDEVLGRNVSLLMPSPHRERHDDYLARYLKTGVKHIIGTTREVEGRHKLGHPIALELSIAEYRVRDEQFFIGTLRDIGARKALVAALTQAREDAEQANRAKSAFLAAMSHEIRTPMNGVIGLVEVLARSQMSEHQADLVATIRESSSTLLRIIDDILDFSKIEAGRLELDIGAVSIADLVEGVTGSLLPVAARRKVDLSVFVAPEVPGRVQADELRMRQVLYNLVGNAIKFSSGRPQVRGRVSVRVTVADTAPLRLAFAIADNGIGIDPGKVEELFNPFTQAETSTTRRFGGTGLGLAICWRLVNLMQGEIKLHSEPGNGSTFAVTIPFVQSDEQPVPNLPELGGVNCVVVDSPELNTEDLRVYLEHAGANVFAADDEAAAGVAAANLAAPVVLIDFGGEGQNAGSERALGAGAAARVRITRGRRRRPRITGPDTVMLDGNALRRQSLLRAVAVAAGRASPEIFHSVPTETAVPATKNAPSVDEARRQGRLILVADDDEINKKVILEQLALLGHAAEIADDGAEALRMWQRGGYALILTDLHMPTMDGYSLTKAIREVEDGAARIPIVALTANALQGESRRALEAGMDDYLTKPVRLDVLGAHLERWLPRQDTVVARAEQVASGPAPDASASALPILDVSVLGGLVGDDPVVIREFLGDYLASARSLVAEARTAFAAGDSSLIAACAHKLKSSSRAVGALALGDLCNCIENAVRVADPVALELEMGRFDNVVIATETRIAALLSEPLERIESRSRG</sequence>
<evidence type="ECO:0000256" key="9">
    <source>
        <dbReference type="ARBA" id="ARBA00022777"/>
    </source>
</evidence>
<name>A0A1N6PUX9_9RHOO</name>
<evidence type="ECO:0000313" key="28">
    <source>
        <dbReference type="EMBL" id="SIQ08164.1"/>
    </source>
</evidence>
<evidence type="ECO:0000256" key="8">
    <source>
        <dbReference type="ARBA" id="ARBA00022741"/>
    </source>
</evidence>
<dbReference type="InterPro" id="IPR006189">
    <property type="entry name" value="CHASE_dom"/>
</dbReference>
<feature type="domain" description="HPt" evidence="27">
    <location>
        <begin position="1398"/>
        <end position="1499"/>
    </location>
</feature>
<accession>A0A1N6PUX9</accession>
<dbReference type="Gene3D" id="3.30.450.20">
    <property type="entry name" value="PAS domain"/>
    <property type="match status" value="2"/>
</dbReference>
<dbReference type="InterPro" id="IPR000014">
    <property type="entry name" value="PAS"/>
</dbReference>
<dbReference type="Pfam" id="PF02518">
    <property type="entry name" value="HATPase_c"/>
    <property type="match status" value="1"/>
</dbReference>
<dbReference type="SUPFAM" id="SSF52172">
    <property type="entry name" value="CheY-like"/>
    <property type="match status" value="1"/>
</dbReference>
<dbReference type="Gene3D" id="3.30.450.350">
    <property type="entry name" value="CHASE domain"/>
    <property type="match status" value="1"/>
</dbReference>
<evidence type="ECO:0000256" key="10">
    <source>
        <dbReference type="ARBA" id="ARBA00022840"/>
    </source>
</evidence>
<dbReference type="SMART" id="SM01079">
    <property type="entry name" value="CHASE"/>
    <property type="match status" value="1"/>
</dbReference>
<dbReference type="SMART" id="SM00086">
    <property type="entry name" value="PAC"/>
    <property type="match status" value="2"/>
</dbReference>
<dbReference type="Gene3D" id="1.10.287.130">
    <property type="match status" value="1"/>
</dbReference>
<dbReference type="SUPFAM" id="SSF47226">
    <property type="entry name" value="Histidine-containing phosphotransfer domain, HPT domain"/>
    <property type="match status" value="1"/>
</dbReference>
<dbReference type="GO" id="GO:0000155">
    <property type="term" value="F:phosphorelay sensor kinase activity"/>
    <property type="evidence" value="ECO:0007669"/>
    <property type="project" value="InterPro"/>
</dbReference>
<dbReference type="InterPro" id="IPR013767">
    <property type="entry name" value="PAS_fold"/>
</dbReference>
<dbReference type="Gene3D" id="3.40.50.2300">
    <property type="match status" value="1"/>
</dbReference>
<dbReference type="PRINTS" id="PR00344">
    <property type="entry name" value="BCTRLSENSOR"/>
</dbReference>
<evidence type="ECO:0000256" key="6">
    <source>
        <dbReference type="ARBA" id="ARBA00022679"/>
    </source>
</evidence>
<dbReference type="FunFam" id="3.30.565.10:FF:000010">
    <property type="entry name" value="Sensor histidine kinase RcsC"/>
    <property type="match status" value="1"/>
</dbReference>
<dbReference type="SUPFAM" id="SSF55874">
    <property type="entry name" value="ATPase domain of HSP90 chaperone/DNA topoisomerase II/histidine kinase"/>
    <property type="match status" value="1"/>
</dbReference>
<dbReference type="InterPro" id="IPR036890">
    <property type="entry name" value="HATPase_C_sf"/>
</dbReference>
<dbReference type="Pfam" id="PF00072">
    <property type="entry name" value="Response_reg"/>
    <property type="match status" value="1"/>
</dbReference>